<reference evidence="1 4" key="3">
    <citation type="submission" date="2024-01" db="EMBL/GenBank/DDBJ databases">
        <title>The diversity of rhizobia nodulating Mimosa spp. in eleven states of Brazil covering several biomes is determined by host plant, location, and edaphic factors.</title>
        <authorList>
            <person name="Rouws L."/>
            <person name="Barauna A."/>
            <person name="Beukes C."/>
            <person name="De Faria S.M."/>
            <person name="Gross E."/>
            <person name="Dos Reis Junior F.B."/>
            <person name="Simon M."/>
            <person name="Maluk M."/>
            <person name="Odee D.W."/>
            <person name="Kenicer G."/>
            <person name="Young J.P.W."/>
            <person name="Reis V.M."/>
            <person name="Zilli J."/>
            <person name="James E.K."/>
        </authorList>
    </citation>
    <scope>NUCLEOTIDE SEQUENCE [LARGE SCALE GENOMIC DNA]</scope>
    <source>
        <strain evidence="1 4">JPY530</strain>
    </source>
</reference>
<dbReference type="Proteomes" id="UP000321776">
    <property type="component" value="Unassembled WGS sequence"/>
</dbReference>
<protein>
    <submittedName>
        <fullName evidence="2">Uncharacterized protein</fullName>
    </submittedName>
</protein>
<keyword evidence="4" id="KW-1185">Reference proteome</keyword>
<dbReference type="Proteomes" id="UP001481677">
    <property type="component" value="Unassembled WGS sequence"/>
</dbReference>
<evidence type="ECO:0000313" key="4">
    <source>
        <dbReference type="Proteomes" id="UP001481677"/>
    </source>
</evidence>
<evidence type="ECO:0000313" key="2">
    <source>
        <dbReference type="EMBL" id="TXC84687.1"/>
    </source>
</evidence>
<reference evidence="2" key="2">
    <citation type="submission" date="2019-08" db="EMBL/GenBank/DDBJ databases">
        <authorList>
            <person name="Im W.-T."/>
        </authorList>
    </citation>
    <scope>NUCLEOTIDE SEQUENCE</scope>
    <source>
        <strain evidence="2">NF 2-5-3</strain>
    </source>
</reference>
<name>A0A5C6VHR8_9BURK</name>
<comment type="caution">
    <text evidence="2">The sequence shown here is derived from an EMBL/GenBank/DDBJ whole genome shotgun (WGS) entry which is preliminary data.</text>
</comment>
<organism evidence="2 3">
    <name type="scientific">Paraburkholderia azotifigens</name>
    <dbReference type="NCBI Taxonomy" id="2057004"/>
    <lineage>
        <taxon>Bacteria</taxon>
        <taxon>Pseudomonadati</taxon>
        <taxon>Pseudomonadota</taxon>
        <taxon>Betaproteobacteria</taxon>
        <taxon>Burkholderiales</taxon>
        <taxon>Burkholderiaceae</taxon>
        <taxon>Paraburkholderia</taxon>
    </lineage>
</organism>
<proteinExistence type="predicted"/>
<dbReference type="RefSeq" id="WP_147236660.1">
    <property type="nucleotide sequence ID" value="NZ_JAZHFZ010000018.1"/>
</dbReference>
<gene>
    <name evidence="2" type="ORF">FRZ40_31155</name>
    <name evidence="1" type="ORF">V4C56_25115</name>
</gene>
<dbReference type="EMBL" id="JAZHGA010000019">
    <property type="protein sequence ID" value="MEM5342890.1"/>
    <property type="molecule type" value="Genomic_DNA"/>
</dbReference>
<sequence>MTDWLVSIELHPWSEFLVSDMKTIIRSVVAVAMPMFIHVSAHAEGMCKQDEQVVFNCELKKSTASLCIDKKTRKFVYRNGTRDKMDLQVPARDKGEDANPFQFSNVPYAGGGEAHVRFERGDYNYYLYDKTVKTADGPEMSAGIVVFRQKRKIAEMACQNDASVHQEAYEEMPKETYLDIGTK</sequence>
<reference evidence="2 3" key="1">
    <citation type="journal article" date="2018" name="Int. J. Syst. Evol. Microbiol.">
        <title>Paraburkholderia azotifigens sp. nov., a nitrogen-fixing bacterium isolated from paddy soil.</title>
        <authorList>
            <person name="Choi G.M."/>
            <person name="Im W.T."/>
        </authorList>
    </citation>
    <scope>NUCLEOTIDE SEQUENCE [LARGE SCALE GENOMIC DNA]</scope>
    <source>
        <strain evidence="2 3">NF 2-5-3</strain>
    </source>
</reference>
<evidence type="ECO:0000313" key="3">
    <source>
        <dbReference type="Proteomes" id="UP000321776"/>
    </source>
</evidence>
<dbReference type="EMBL" id="VOQS01000003">
    <property type="protein sequence ID" value="TXC84687.1"/>
    <property type="molecule type" value="Genomic_DNA"/>
</dbReference>
<dbReference type="AlphaFoldDB" id="A0A5C6VHR8"/>
<evidence type="ECO:0000313" key="1">
    <source>
        <dbReference type="EMBL" id="MEM5342890.1"/>
    </source>
</evidence>
<accession>A0A5C6VHR8</accession>